<sequence>MGRLALVLSMGGALFAVSVESPISCKGIPDGIGQQAEGPVATGIVTV</sequence>
<comment type="caution">
    <text evidence="1">The sequence shown here is derived from an EMBL/GenBank/DDBJ whole genome shotgun (WGS) entry which is preliminary data.</text>
</comment>
<accession>A0A0F9MQJ8</accession>
<evidence type="ECO:0000313" key="1">
    <source>
        <dbReference type="EMBL" id="KKM79010.1"/>
    </source>
</evidence>
<protein>
    <submittedName>
        <fullName evidence="1">Uncharacterized protein</fullName>
    </submittedName>
</protein>
<dbReference type="EMBL" id="LAZR01008398">
    <property type="protein sequence ID" value="KKM79010.1"/>
    <property type="molecule type" value="Genomic_DNA"/>
</dbReference>
<organism evidence="1">
    <name type="scientific">marine sediment metagenome</name>
    <dbReference type="NCBI Taxonomy" id="412755"/>
    <lineage>
        <taxon>unclassified sequences</taxon>
        <taxon>metagenomes</taxon>
        <taxon>ecological metagenomes</taxon>
    </lineage>
</organism>
<gene>
    <name evidence="1" type="ORF">LCGC14_1354230</name>
</gene>
<proteinExistence type="predicted"/>
<reference evidence="1" key="1">
    <citation type="journal article" date="2015" name="Nature">
        <title>Complex archaea that bridge the gap between prokaryotes and eukaryotes.</title>
        <authorList>
            <person name="Spang A."/>
            <person name="Saw J.H."/>
            <person name="Jorgensen S.L."/>
            <person name="Zaremba-Niedzwiedzka K."/>
            <person name="Martijn J."/>
            <person name="Lind A.E."/>
            <person name="van Eijk R."/>
            <person name="Schleper C."/>
            <person name="Guy L."/>
            <person name="Ettema T.J."/>
        </authorList>
    </citation>
    <scope>NUCLEOTIDE SEQUENCE</scope>
</reference>
<name>A0A0F9MQJ8_9ZZZZ</name>
<dbReference type="AlphaFoldDB" id="A0A0F9MQJ8"/>